<comment type="caution">
    <text evidence="3">The sequence shown here is derived from an EMBL/GenBank/DDBJ whole genome shotgun (WGS) entry which is preliminary data.</text>
</comment>
<feature type="compositionally biased region" description="Polar residues" evidence="1">
    <location>
        <begin position="761"/>
        <end position="778"/>
    </location>
</feature>
<feature type="domain" description="AAA+ ATPase" evidence="2">
    <location>
        <begin position="608"/>
        <end position="733"/>
    </location>
</feature>
<dbReference type="PANTHER" id="PTHR46411">
    <property type="entry name" value="FAMILY ATPASE, PUTATIVE-RELATED"/>
    <property type="match status" value="1"/>
</dbReference>
<dbReference type="InterPro" id="IPR003959">
    <property type="entry name" value="ATPase_AAA_core"/>
</dbReference>
<dbReference type="SUPFAM" id="SSF52540">
    <property type="entry name" value="P-loop containing nucleoside triphosphate hydrolases"/>
    <property type="match status" value="1"/>
</dbReference>
<evidence type="ECO:0000256" key="1">
    <source>
        <dbReference type="SAM" id="MobiDB-lite"/>
    </source>
</evidence>
<dbReference type="Proteomes" id="UP000779574">
    <property type="component" value="Unassembled WGS sequence"/>
</dbReference>
<dbReference type="SMART" id="SM00382">
    <property type="entry name" value="AAA"/>
    <property type="match status" value="1"/>
</dbReference>
<dbReference type="AlphaFoldDB" id="A0A9P8EPE9"/>
<dbReference type="InterPro" id="IPR054289">
    <property type="entry name" value="DUF7025"/>
</dbReference>
<keyword evidence="3" id="KW-0378">Hydrolase</keyword>
<dbReference type="GO" id="GO:0005524">
    <property type="term" value="F:ATP binding"/>
    <property type="evidence" value="ECO:0007669"/>
    <property type="project" value="InterPro"/>
</dbReference>
<feature type="compositionally biased region" description="Basic and acidic residues" evidence="1">
    <location>
        <begin position="73"/>
        <end position="84"/>
    </location>
</feature>
<proteinExistence type="predicted"/>
<protein>
    <submittedName>
        <fullName evidence="3">P-loop containing nucleoside triphosphate hydrolase protein</fullName>
    </submittedName>
</protein>
<reference evidence="3" key="2">
    <citation type="submission" date="2021-08" db="EMBL/GenBank/DDBJ databases">
        <authorList>
            <person name="Gostincar C."/>
            <person name="Sun X."/>
            <person name="Song Z."/>
            <person name="Gunde-Cimerman N."/>
        </authorList>
    </citation>
    <scope>NUCLEOTIDE SEQUENCE</scope>
    <source>
        <strain evidence="3">EXF-9911</strain>
    </source>
</reference>
<dbReference type="OrthoDB" id="10042665at2759"/>
<dbReference type="GO" id="GO:0016887">
    <property type="term" value="F:ATP hydrolysis activity"/>
    <property type="evidence" value="ECO:0007669"/>
    <property type="project" value="InterPro"/>
</dbReference>
<feature type="region of interest" description="Disordered" evidence="1">
    <location>
        <begin position="211"/>
        <end position="286"/>
    </location>
</feature>
<reference evidence="3" key="1">
    <citation type="journal article" date="2021" name="J Fungi (Basel)">
        <title>Virulence traits and population genomics of the black yeast Aureobasidium melanogenum.</title>
        <authorList>
            <person name="Cernosa A."/>
            <person name="Sun X."/>
            <person name="Gostincar C."/>
            <person name="Fang C."/>
            <person name="Gunde-Cimerman N."/>
            <person name="Song Z."/>
        </authorList>
    </citation>
    <scope>NUCLEOTIDE SEQUENCE</scope>
    <source>
        <strain evidence="3">EXF-9911</strain>
    </source>
</reference>
<dbReference type="InterPro" id="IPR027417">
    <property type="entry name" value="P-loop_NTPase"/>
</dbReference>
<dbReference type="PANTHER" id="PTHR46411:SF3">
    <property type="entry name" value="AAA+ ATPASE DOMAIN-CONTAINING PROTEIN"/>
    <property type="match status" value="1"/>
</dbReference>
<gene>
    <name evidence="3" type="ORF">KCU76_g4214</name>
</gene>
<dbReference type="EMBL" id="JAHFXF010000120">
    <property type="protein sequence ID" value="KAG9695803.1"/>
    <property type="molecule type" value="Genomic_DNA"/>
</dbReference>
<name>A0A9P8EPE9_AURME</name>
<dbReference type="Gene3D" id="3.40.50.300">
    <property type="entry name" value="P-loop containing nucleotide triphosphate hydrolases"/>
    <property type="match status" value="1"/>
</dbReference>
<feature type="compositionally biased region" description="Polar residues" evidence="1">
    <location>
        <begin position="220"/>
        <end position="229"/>
    </location>
</feature>
<evidence type="ECO:0000313" key="4">
    <source>
        <dbReference type="Proteomes" id="UP000779574"/>
    </source>
</evidence>
<accession>A0A9P8EPE9</accession>
<dbReference type="Pfam" id="PF00004">
    <property type="entry name" value="AAA"/>
    <property type="match status" value="1"/>
</dbReference>
<dbReference type="InterPro" id="IPR003593">
    <property type="entry name" value="AAA+_ATPase"/>
</dbReference>
<dbReference type="CDD" id="cd19481">
    <property type="entry name" value="RecA-like_protease"/>
    <property type="match status" value="1"/>
</dbReference>
<evidence type="ECO:0000313" key="3">
    <source>
        <dbReference type="EMBL" id="KAG9695803.1"/>
    </source>
</evidence>
<organism evidence="3 4">
    <name type="scientific">Aureobasidium melanogenum</name>
    <name type="common">Aureobasidium pullulans var. melanogenum</name>
    <dbReference type="NCBI Taxonomy" id="46634"/>
    <lineage>
        <taxon>Eukaryota</taxon>
        <taxon>Fungi</taxon>
        <taxon>Dikarya</taxon>
        <taxon>Ascomycota</taxon>
        <taxon>Pezizomycotina</taxon>
        <taxon>Dothideomycetes</taxon>
        <taxon>Dothideomycetidae</taxon>
        <taxon>Dothideales</taxon>
        <taxon>Saccotheciaceae</taxon>
        <taxon>Aureobasidium</taxon>
    </lineage>
</organism>
<feature type="non-terminal residue" evidence="3">
    <location>
        <position position="864"/>
    </location>
</feature>
<evidence type="ECO:0000259" key="2">
    <source>
        <dbReference type="SMART" id="SM00382"/>
    </source>
</evidence>
<feature type="region of interest" description="Disordered" evidence="1">
    <location>
        <begin position="756"/>
        <end position="790"/>
    </location>
</feature>
<sequence length="864" mass="96820">MDSFGEPDRELADIIAISRARTALYARMAAAERGALPPHVDSEEDEDTYISERSELDSLPYHASMPLESSDQDATKPAKPTREKLDPKLVGMSVGIKNLYAGKEDRRGRFQWQETIPEDLVAPAENAETQKWAFIARYIKVYGDARRTLALHSIVIQSPLLKKVLQDVLADYPNVTVGLQRLEFSGKFECLIHRFPELDSAIEKLQESLKHEKDTEHLDPSTSNPSKPSAINGALEQDQKSNNVLVNGKAPINDDATTAKEELDQASTISAKANSEKSGDDTTSAVQASETELSLKHTQMLRDLLYDEFQVLIESSRDMKAQGVMTYDALWTIFEPGTLVYARNEGQDRVFNMLSSKYGFDKDEKPVFWLKMRFIDFDGTKFGWTVAMISIREFQGTCPIASLAAYPVEYHTDEATLLKALINRGSIVESLVGTHYRAYDGIGHKLNMYGQKERHSVKGRIIVDTVGWNRYMPNQAIYTSALGSKGTDRTTHNSRALFLPTYGESLEEGVGGGMPLDGHFGEGDDLKELPPLTDEQKILCTHLIRGYALKEKMWLNLFVGSVQDVSFNKEAFDSLVLPEDTKQLILGFTRTQQATRIAYDDVVQGKGRGIILLLCGPPGVGKTLTAESVAEHMQVPLFVMSAGDLGMDSKHIEARLLSVLDMCTRWNAILLLDEADIFLEERSCHEVERNKLVSIFLRVLEYHEGIMFLTTNRVSTFDPAFQSRIHISIDYPELSPDSRRKIWENFLSRHNDAQAAARLTQPKNPTSSIKSASETNDNQNDEAAKAKHEALTQPHAITKREIRQLSLLKINGRQIKNMLKTAQLLANRKTEPLAHKHIKTVLGATQHLHNANMVTDDVRSSIFN</sequence>
<dbReference type="Pfam" id="PF22942">
    <property type="entry name" value="DUF7025"/>
    <property type="match status" value="1"/>
</dbReference>
<feature type="region of interest" description="Disordered" evidence="1">
    <location>
        <begin position="32"/>
        <end position="84"/>
    </location>
</feature>